<accession>A0A8T1S6F5</accession>
<evidence type="ECO:0000313" key="1">
    <source>
        <dbReference type="EMBL" id="KAG6924398.1"/>
    </source>
</evidence>
<keyword evidence="2" id="KW-1185">Reference proteome</keyword>
<comment type="caution">
    <text evidence="1">The sequence shown here is derived from an EMBL/GenBank/DDBJ whole genome shotgun (WGS) entry which is preliminary data.</text>
</comment>
<feature type="non-terminal residue" evidence="1">
    <location>
        <position position="1"/>
    </location>
</feature>
<evidence type="ECO:0000313" key="2">
    <source>
        <dbReference type="Proteomes" id="UP000765507"/>
    </source>
</evidence>
<organism evidence="1 2">
    <name type="scientific">Chelydra serpentina</name>
    <name type="common">Snapping turtle</name>
    <name type="synonym">Testudo serpentina</name>
    <dbReference type="NCBI Taxonomy" id="8475"/>
    <lineage>
        <taxon>Eukaryota</taxon>
        <taxon>Metazoa</taxon>
        <taxon>Chordata</taxon>
        <taxon>Craniata</taxon>
        <taxon>Vertebrata</taxon>
        <taxon>Euteleostomi</taxon>
        <taxon>Archelosauria</taxon>
        <taxon>Testudinata</taxon>
        <taxon>Testudines</taxon>
        <taxon>Cryptodira</taxon>
        <taxon>Durocryptodira</taxon>
        <taxon>Americhelydia</taxon>
        <taxon>Chelydroidea</taxon>
        <taxon>Chelydridae</taxon>
        <taxon>Chelydra</taxon>
    </lineage>
</organism>
<dbReference type="Proteomes" id="UP000765507">
    <property type="component" value="Unassembled WGS sequence"/>
</dbReference>
<dbReference type="OrthoDB" id="10051464at2759"/>
<dbReference type="AlphaFoldDB" id="A0A8T1S6F5"/>
<reference evidence="1 2" key="1">
    <citation type="journal article" date="2020" name="G3 (Bethesda)">
        <title>Draft Genome of the Common Snapping Turtle, Chelydra serpentina, a Model for Phenotypic Plasticity in Reptiles.</title>
        <authorList>
            <person name="Das D."/>
            <person name="Singh S.K."/>
            <person name="Bierstedt J."/>
            <person name="Erickson A."/>
            <person name="Galli G.L.J."/>
            <person name="Crossley D.A. 2nd"/>
            <person name="Rhen T."/>
        </authorList>
    </citation>
    <scope>NUCLEOTIDE SEQUENCE [LARGE SCALE GENOMIC DNA]</scope>
    <source>
        <strain evidence="1">KW</strain>
    </source>
</reference>
<proteinExistence type="predicted"/>
<protein>
    <submittedName>
        <fullName evidence="1">Trefoil factor 2</fullName>
    </submittedName>
</protein>
<dbReference type="EMBL" id="JAHGAV010000605">
    <property type="protein sequence ID" value="KAG6924398.1"/>
    <property type="molecule type" value="Genomic_DNA"/>
</dbReference>
<sequence>PKCALVFLSSPKKRYLKKIYPRNIHQELLCQ</sequence>
<gene>
    <name evidence="1" type="primary">TFF2</name>
    <name evidence="1" type="ORF">G0U57_017581</name>
</gene>
<name>A0A8T1S6F5_CHESE</name>